<dbReference type="OrthoDB" id="9804476at2"/>
<dbReference type="CDD" id="cd06223">
    <property type="entry name" value="PRTases_typeI"/>
    <property type="match status" value="1"/>
</dbReference>
<evidence type="ECO:0000313" key="3">
    <source>
        <dbReference type="Proteomes" id="UP000228948"/>
    </source>
</evidence>
<evidence type="ECO:0000259" key="1">
    <source>
        <dbReference type="Pfam" id="PF00156"/>
    </source>
</evidence>
<gene>
    <name evidence="2" type="ORF">BG454_01520</name>
</gene>
<dbReference type="Gene3D" id="3.40.50.2020">
    <property type="match status" value="1"/>
</dbReference>
<proteinExistence type="predicted"/>
<dbReference type="InterPro" id="IPR029057">
    <property type="entry name" value="PRTase-like"/>
</dbReference>
<dbReference type="KEGG" id="rbg:BG454_01520"/>
<protein>
    <submittedName>
        <fullName evidence="2">Orotate phosphoribosyltransferase</fullName>
    </submittedName>
</protein>
<reference evidence="2 3" key="1">
    <citation type="submission" date="2017-11" db="EMBL/GenBank/DDBJ databases">
        <title>Revised Sequence and Annotation of the Rhodobaca barguzinensis strain alga05 Genome.</title>
        <authorList>
            <person name="Kopejtka K."/>
            <person name="Tomasch J.M."/>
            <person name="Bunk B."/>
            <person name="Koblizek M."/>
        </authorList>
    </citation>
    <scope>NUCLEOTIDE SEQUENCE [LARGE SCALE GENOMIC DNA]</scope>
    <source>
        <strain evidence="3">alga05</strain>
    </source>
</reference>
<organism evidence="2 3">
    <name type="scientific">Roseinatronobacter bogoriensis subsp. barguzinensis</name>
    <dbReference type="NCBI Taxonomy" id="441209"/>
    <lineage>
        <taxon>Bacteria</taxon>
        <taxon>Pseudomonadati</taxon>
        <taxon>Pseudomonadota</taxon>
        <taxon>Alphaproteobacteria</taxon>
        <taxon>Rhodobacterales</taxon>
        <taxon>Paracoccaceae</taxon>
        <taxon>Roseinatronobacter</taxon>
    </lineage>
</organism>
<accession>A0A2K8K5E1</accession>
<dbReference type="InterPro" id="IPR023214">
    <property type="entry name" value="HAD_sf"/>
</dbReference>
<keyword evidence="2" id="KW-0328">Glycosyltransferase</keyword>
<dbReference type="Pfam" id="PF00156">
    <property type="entry name" value="Pribosyltran"/>
    <property type="match status" value="1"/>
</dbReference>
<dbReference type="Proteomes" id="UP000228948">
    <property type="component" value="Chromosome"/>
</dbReference>
<keyword evidence="2" id="KW-0808">Transferase</keyword>
<dbReference type="EMBL" id="CP024899">
    <property type="protein sequence ID" value="ATX64672.1"/>
    <property type="molecule type" value="Genomic_DNA"/>
</dbReference>
<dbReference type="GO" id="GO:0016757">
    <property type="term" value="F:glycosyltransferase activity"/>
    <property type="evidence" value="ECO:0007669"/>
    <property type="project" value="UniProtKB-KW"/>
</dbReference>
<dbReference type="InterPro" id="IPR000836">
    <property type="entry name" value="PRTase_dom"/>
</dbReference>
<dbReference type="Gene3D" id="3.40.50.1000">
    <property type="entry name" value="HAD superfamily/HAD-like"/>
    <property type="match status" value="1"/>
</dbReference>
<sequence length="340" mass="38395">MEFKSYADLEADVVRMLPNLPRDLDLIVAVPRSGLVPASMIALHLNLPVTDLEGLFDGRLIASGHRKLRKSVSETDETPLKVLIVDDSVGTGAQMREIRAELERRALPHRIQIAVIYATPTGAPLVDFYGKTVPVLRHFFAWNVMHHSAINQWCVDIDGVLCRDCTLEEDDEAERYARFLHSAEPLYLPTSRIGWLVTGRLEKYRAVTETWLHKHGITYDKLIMHPADSNAERKANGGIGHFKGNFYKSIDSGLFIESCAWQAKDIANASGKPVLCMETRSMIQPNTTARLRKIARKGPGSYFRFVRRLFENYRDQNRNAGFVQGLQTTSGTQIQKNEKC</sequence>
<feature type="domain" description="Phosphoribosyltransferase" evidence="1">
    <location>
        <begin position="23"/>
        <end position="137"/>
    </location>
</feature>
<dbReference type="AlphaFoldDB" id="A0A2K8K5E1"/>
<keyword evidence="3" id="KW-1185">Reference proteome</keyword>
<dbReference type="STRING" id="441209.GCA_001870665_00932"/>
<evidence type="ECO:0000313" key="2">
    <source>
        <dbReference type="EMBL" id="ATX64672.1"/>
    </source>
</evidence>
<name>A0A2K8K5E1_9RHOB</name>
<dbReference type="SUPFAM" id="SSF53271">
    <property type="entry name" value="PRTase-like"/>
    <property type="match status" value="1"/>
</dbReference>